<proteinExistence type="predicted"/>
<feature type="transmembrane region" description="Helical" evidence="3">
    <location>
        <begin position="160"/>
        <end position="185"/>
    </location>
</feature>
<evidence type="ECO:0000256" key="3">
    <source>
        <dbReference type="SAM" id="Phobius"/>
    </source>
</evidence>
<dbReference type="InterPro" id="IPR004158">
    <property type="entry name" value="DUF247_pln"/>
</dbReference>
<evidence type="ECO:0000313" key="4">
    <source>
        <dbReference type="EMBL" id="CAA2998046.1"/>
    </source>
</evidence>
<reference evidence="4 5" key="1">
    <citation type="submission" date="2019-12" db="EMBL/GenBank/DDBJ databases">
        <authorList>
            <person name="Alioto T."/>
            <person name="Alioto T."/>
            <person name="Gomez Garrido J."/>
        </authorList>
    </citation>
    <scope>NUCLEOTIDE SEQUENCE [LARGE SCALE GENOMIC DNA]</scope>
</reference>
<feature type="compositionally biased region" description="Basic and acidic residues" evidence="2">
    <location>
        <begin position="294"/>
        <end position="309"/>
    </location>
</feature>
<evidence type="ECO:0000256" key="2">
    <source>
        <dbReference type="SAM" id="MobiDB-lite"/>
    </source>
</evidence>
<keyword evidence="5" id="KW-1185">Reference proteome</keyword>
<protein>
    <submittedName>
        <fullName evidence="4">Uncharacterized protein</fullName>
    </submittedName>
</protein>
<accession>A0A8S0T2V3</accession>
<dbReference type="PANTHER" id="PTHR31170">
    <property type="entry name" value="BNAC04G53230D PROTEIN"/>
    <property type="match status" value="1"/>
</dbReference>
<dbReference type="EMBL" id="CACTIH010005577">
    <property type="protein sequence ID" value="CAA2998046.1"/>
    <property type="molecule type" value="Genomic_DNA"/>
</dbReference>
<dbReference type="PANTHER" id="PTHR31170:SF25">
    <property type="entry name" value="BNAA09G04570D PROTEIN"/>
    <property type="match status" value="1"/>
</dbReference>
<sequence>MSESVTVYIDTMLKNISYTPLKPSIFRVGDHLRSINPEAYDPQIIAIGPVHHDKPHLQNMERHKLRYLRLLLQKKEESSVERYVAEIRRLEDRARKCYAEDIHLDEDEFVKMLILDGFFIIEFLRKFIRREDVDRDDPIFQYEHLQIQLLHDLMLFENQIPFFIVDCLFNMIFNGGINIIIWPFLRNIIFPMRKKDFPEVPINGHHLLGIVHDIQCSSSTRILSDVESGNPGKVVNTNSAKELEEAGNFSKKSEGEQLEETGSSSKKLVSDSFLGKCCSFAKILSKMNSGEKLEEAGSSSKKSEGEQLEKAASSNEISAFDILTTKSSPFPRTLSKMNSGGELQEAGSSSKKSEGDSFFRKCCSFAKILSKINSGEKLEEAGNSSNKSEGYPIFRVNINSAEELTEAGISFKKLKAYSLFDIKFENKVMKIPEWEIFDSTESLFRNLIAYEYYLTGSPQKLVTDYVFFMHCLVNSPEDAKLLRLSGIISNFLGSDEMVYRLINQLEKNIIVSQNFSYSDIFDDVNVHCGHKWNRWMAKLRREYFNSPWALISFLAAIILLVLAIIQTTFAILSFRNDLKGN</sequence>
<comment type="caution">
    <text evidence="4">The sequence shown here is derived from an EMBL/GenBank/DDBJ whole genome shotgun (WGS) entry which is preliminary data.</text>
</comment>
<name>A0A8S0T2V3_OLEEU</name>
<gene>
    <name evidence="4" type="ORF">OLEA9_A024453</name>
</gene>
<dbReference type="OrthoDB" id="672127at2759"/>
<organism evidence="4 5">
    <name type="scientific">Olea europaea subsp. europaea</name>
    <dbReference type="NCBI Taxonomy" id="158383"/>
    <lineage>
        <taxon>Eukaryota</taxon>
        <taxon>Viridiplantae</taxon>
        <taxon>Streptophyta</taxon>
        <taxon>Embryophyta</taxon>
        <taxon>Tracheophyta</taxon>
        <taxon>Spermatophyta</taxon>
        <taxon>Magnoliopsida</taxon>
        <taxon>eudicotyledons</taxon>
        <taxon>Gunneridae</taxon>
        <taxon>Pentapetalae</taxon>
        <taxon>asterids</taxon>
        <taxon>lamiids</taxon>
        <taxon>Lamiales</taxon>
        <taxon>Oleaceae</taxon>
        <taxon>Oleeae</taxon>
        <taxon>Olea</taxon>
    </lineage>
</organism>
<keyword evidence="3" id="KW-0472">Membrane</keyword>
<keyword evidence="1" id="KW-0175">Coiled coil</keyword>
<dbReference type="Gramene" id="OE9A024453T1">
    <property type="protein sequence ID" value="OE9A024453C1"/>
    <property type="gene ID" value="OE9A024453"/>
</dbReference>
<feature type="region of interest" description="Disordered" evidence="2">
    <location>
        <begin position="294"/>
        <end position="313"/>
    </location>
</feature>
<dbReference type="Proteomes" id="UP000594638">
    <property type="component" value="Unassembled WGS sequence"/>
</dbReference>
<feature type="region of interest" description="Disordered" evidence="2">
    <location>
        <begin position="331"/>
        <end position="356"/>
    </location>
</feature>
<dbReference type="Pfam" id="PF03140">
    <property type="entry name" value="DUF247"/>
    <property type="match status" value="2"/>
</dbReference>
<feature type="transmembrane region" description="Helical" evidence="3">
    <location>
        <begin position="548"/>
        <end position="572"/>
    </location>
</feature>
<keyword evidence="3" id="KW-0812">Transmembrane</keyword>
<evidence type="ECO:0000256" key="1">
    <source>
        <dbReference type="SAM" id="Coils"/>
    </source>
</evidence>
<dbReference type="AlphaFoldDB" id="A0A8S0T2V3"/>
<evidence type="ECO:0000313" key="5">
    <source>
        <dbReference type="Proteomes" id="UP000594638"/>
    </source>
</evidence>
<feature type="coiled-coil region" evidence="1">
    <location>
        <begin position="73"/>
        <end position="100"/>
    </location>
</feature>
<keyword evidence="3" id="KW-1133">Transmembrane helix</keyword>